<dbReference type="AlphaFoldDB" id="A0A6A6V8R1"/>
<accession>A0A6A6V8R1</accession>
<feature type="region of interest" description="Disordered" evidence="1">
    <location>
        <begin position="1"/>
        <end position="81"/>
    </location>
</feature>
<dbReference type="Proteomes" id="UP000799440">
    <property type="component" value="Unassembled WGS sequence"/>
</dbReference>
<dbReference type="EMBL" id="MU006579">
    <property type="protein sequence ID" value="KAF2746114.1"/>
    <property type="molecule type" value="Genomic_DNA"/>
</dbReference>
<dbReference type="OrthoDB" id="3821607at2759"/>
<proteinExistence type="predicted"/>
<evidence type="ECO:0000256" key="1">
    <source>
        <dbReference type="SAM" id="MobiDB-lite"/>
    </source>
</evidence>
<gene>
    <name evidence="2" type="ORF">M011DRAFT_459624</name>
</gene>
<organism evidence="2 3">
    <name type="scientific">Sporormia fimetaria CBS 119925</name>
    <dbReference type="NCBI Taxonomy" id="1340428"/>
    <lineage>
        <taxon>Eukaryota</taxon>
        <taxon>Fungi</taxon>
        <taxon>Dikarya</taxon>
        <taxon>Ascomycota</taxon>
        <taxon>Pezizomycotina</taxon>
        <taxon>Dothideomycetes</taxon>
        <taxon>Pleosporomycetidae</taxon>
        <taxon>Pleosporales</taxon>
        <taxon>Sporormiaceae</taxon>
        <taxon>Sporormia</taxon>
    </lineage>
</organism>
<evidence type="ECO:0000313" key="3">
    <source>
        <dbReference type="Proteomes" id="UP000799440"/>
    </source>
</evidence>
<keyword evidence="3" id="KW-1185">Reference proteome</keyword>
<sequence>MASSFGNQIDATSTPIDTDPGPSLPCEDERLLSHMERLAIPSEHPSLETSTSVLQDDPPHGHPVTSPPTSESPNKSLSTTAQGFPFLDLPGELRNSVYEEHLPIVTKGQLVFGDVDIVLRIKPNGLIVEPDLAVTCRQIRKEIEGFQWRKALSKALHSSGIIHAQALPFEYDWIRYRIRVLSHHFGVSYQGLTDRVLVTHLRPEQPVPKPNLYLDWDRAPFPMSSGVNVPNGSVRCVEDTVGQSFWLTSSNSVFFMHGSKTVASSDIQPYLPPSITFDDYRFGLNLRLGIGEPVVLESSDSTAPRV</sequence>
<feature type="compositionally biased region" description="Polar residues" evidence="1">
    <location>
        <begin position="1"/>
        <end position="16"/>
    </location>
</feature>
<evidence type="ECO:0000313" key="2">
    <source>
        <dbReference type="EMBL" id="KAF2746114.1"/>
    </source>
</evidence>
<feature type="compositionally biased region" description="Polar residues" evidence="1">
    <location>
        <begin position="67"/>
        <end position="81"/>
    </location>
</feature>
<protein>
    <submittedName>
        <fullName evidence="2">Uncharacterized protein</fullName>
    </submittedName>
</protein>
<reference evidence="2" key="1">
    <citation type="journal article" date="2020" name="Stud. Mycol.">
        <title>101 Dothideomycetes genomes: a test case for predicting lifestyles and emergence of pathogens.</title>
        <authorList>
            <person name="Haridas S."/>
            <person name="Albert R."/>
            <person name="Binder M."/>
            <person name="Bloem J."/>
            <person name="Labutti K."/>
            <person name="Salamov A."/>
            <person name="Andreopoulos B."/>
            <person name="Baker S."/>
            <person name="Barry K."/>
            <person name="Bills G."/>
            <person name="Bluhm B."/>
            <person name="Cannon C."/>
            <person name="Castanera R."/>
            <person name="Culley D."/>
            <person name="Daum C."/>
            <person name="Ezra D."/>
            <person name="Gonzalez J."/>
            <person name="Henrissat B."/>
            <person name="Kuo A."/>
            <person name="Liang C."/>
            <person name="Lipzen A."/>
            <person name="Lutzoni F."/>
            <person name="Magnuson J."/>
            <person name="Mondo S."/>
            <person name="Nolan M."/>
            <person name="Ohm R."/>
            <person name="Pangilinan J."/>
            <person name="Park H.-J."/>
            <person name="Ramirez L."/>
            <person name="Alfaro M."/>
            <person name="Sun H."/>
            <person name="Tritt A."/>
            <person name="Yoshinaga Y."/>
            <person name="Zwiers L.-H."/>
            <person name="Turgeon B."/>
            <person name="Goodwin S."/>
            <person name="Spatafora J."/>
            <person name="Crous P."/>
            <person name="Grigoriev I."/>
        </authorList>
    </citation>
    <scope>NUCLEOTIDE SEQUENCE</scope>
    <source>
        <strain evidence="2">CBS 119925</strain>
    </source>
</reference>
<feature type="compositionally biased region" description="Basic and acidic residues" evidence="1">
    <location>
        <begin position="27"/>
        <end position="37"/>
    </location>
</feature>
<name>A0A6A6V8R1_9PLEO</name>